<keyword evidence="2" id="KW-1185">Reference proteome</keyword>
<evidence type="ECO:0000313" key="1">
    <source>
        <dbReference type="EMBL" id="CAG8550632.1"/>
    </source>
</evidence>
<gene>
    <name evidence="1" type="ORF">DEBURN_LOCUS7081</name>
</gene>
<dbReference type="OrthoDB" id="2409171at2759"/>
<accession>A0A9N9B2A1</accession>
<name>A0A9N9B2A1_9GLOM</name>
<organism evidence="1 2">
    <name type="scientific">Diversispora eburnea</name>
    <dbReference type="NCBI Taxonomy" id="1213867"/>
    <lineage>
        <taxon>Eukaryota</taxon>
        <taxon>Fungi</taxon>
        <taxon>Fungi incertae sedis</taxon>
        <taxon>Mucoromycota</taxon>
        <taxon>Glomeromycotina</taxon>
        <taxon>Glomeromycetes</taxon>
        <taxon>Diversisporales</taxon>
        <taxon>Diversisporaceae</taxon>
        <taxon>Diversispora</taxon>
    </lineage>
</organism>
<comment type="caution">
    <text evidence="1">The sequence shown here is derived from an EMBL/GenBank/DDBJ whole genome shotgun (WGS) entry which is preliminary data.</text>
</comment>
<dbReference type="Proteomes" id="UP000789706">
    <property type="component" value="Unassembled WGS sequence"/>
</dbReference>
<dbReference type="AlphaFoldDB" id="A0A9N9B2A1"/>
<sequence>MSLPRRNTKWKQLEIIEFLRNRKEDLDLEEDIQIIKDNRLPVLHSFDYLKNNLKLHHIISLNLLDGPTGAIAGLIRKIKNKEEIWYIVDGKIPAKVETKPILVSPKKDYYRNFDKYIGAIIRFMPQILIEKTIVKSNARLLDFVGEINHDDTVWLSDKDILDIKEYPKLIFNEIEEIEDGKYYKPIQKNFKSVDAVVALNILFHPIKMKSLLAS</sequence>
<protein>
    <submittedName>
        <fullName evidence="1">3669_t:CDS:1</fullName>
    </submittedName>
</protein>
<dbReference type="EMBL" id="CAJVPK010000806">
    <property type="protein sequence ID" value="CAG8550632.1"/>
    <property type="molecule type" value="Genomic_DNA"/>
</dbReference>
<reference evidence="1" key="1">
    <citation type="submission" date="2021-06" db="EMBL/GenBank/DDBJ databases">
        <authorList>
            <person name="Kallberg Y."/>
            <person name="Tangrot J."/>
            <person name="Rosling A."/>
        </authorList>
    </citation>
    <scope>NUCLEOTIDE SEQUENCE</scope>
    <source>
        <strain evidence="1">AZ414A</strain>
    </source>
</reference>
<evidence type="ECO:0000313" key="2">
    <source>
        <dbReference type="Proteomes" id="UP000789706"/>
    </source>
</evidence>
<proteinExistence type="predicted"/>